<sequence>MRTRPTDAIRTLPAPGGLRPDPPEEPAGSTAPRRSGSTSGSYRRPERLRPAIRPSRPSVLHFQRSSS</sequence>
<dbReference type="EMBL" id="FONX01000006">
    <property type="protein sequence ID" value="SFE84790.1"/>
    <property type="molecule type" value="Genomic_DNA"/>
</dbReference>
<dbReference type="STRING" id="1177982.SAMN04489711_10655"/>
<protein>
    <submittedName>
        <fullName evidence="2">Uncharacterized protein</fullName>
    </submittedName>
</protein>
<gene>
    <name evidence="2" type="ORF">SAMN04489711_10655</name>
</gene>
<proteinExistence type="predicted"/>
<reference evidence="3" key="1">
    <citation type="submission" date="2016-10" db="EMBL/GenBank/DDBJ databases">
        <authorList>
            <person name="Varghese N."/>
            <person name="Submissions S."/>
        </authorList>
    </citation>
    <scope>NUCLEOTIDE SEQUENCE [LARGE SCALE GENOMIC DNA]</scope>
    <source>
        <strain evidence="3">DSM 27981</strain>
    </source>
</reference>
<keyword evidence="3" id="KW-1185">Reference proteome</keyword>
<feature type="region of interest" description="Disordered" evidence="1">
    <location>
        <begin position="1"/>
        <end position="67"/>
    </location>
</feature>
<evidence type="ECO:0000313" key="2">
    <source>
        <dbReference type="EMBL" id="SFE84790.1"/>
    </source>
</evidence>
<evidence type="ECO:0000256" key="1">
    <source>
        <dbReference type="SAM" id="MobiDB-lite"/>
    </source>
</evidence>
<evidence type="ECO:0000313" key="3">
    <source>
        <dbReference type="Proteomes" id="UP000199119"/>
    </source>
</evidence>
<dbReference type="Proteomes" id="UP000199119">
    <property type="component" value="Unassembled WGS sequence"/>
</dbReference>
<feature type="compositionally biased region" description="Low complexity" evidence="1">
    <location>
        <begin position="33"/>
        <end position="42"/>
    </location>
</feature>
<name>A0A1I2DXV4_9BURK</name>
<organism evidence="2 3">
    <name type="scientific">Paracidovorax wautersii</name>
    <dbReference type="NCBI Taxonomy" id="1177982"/>
    <lineage>
        <taxon>Bacteria</taxon>
        <taxon>Pseudomonadati</taxon>
        <taxon>Pseudomonadota</taxon>
        <taxon>Betaproteobacteria</taxon>
        <taxon>Burkholderiales</taxon>
        <taxon>Comamonadaceae</taxon>
        <taxon>Paracidovorax</taxon>
    </lineage>
</organism>
<accession>A0A1I2DXV4</accession>
<dbReference type="AlphaFoldDB" id="A0A1I2DXV4"/>